<dbReference type="GO" id="GO:0010185">
    <property type="term" value="P:regulation of cellular defense response"/>
    <property type="evidence" value="ECO:0007669"/>
    <property type="project" value="UniProtKB-ARBA"/>
</dbReference>
<dbReference type="Proteomes" id="UP000001555">
    <property type="component" value="Unassembled WGS sequence"/>
</dbReference>
<comment type="function">
    <text evidence="1">Acts as a defensive agent. Recognizes blood group fucosylated oligosaccharides including A, B, H and Lewis B-type antigens. Does not recognize Lewis A antigen and has low affinity for monovalent haptens.</text>
</comment>
<dbReference type="InParanoid" id="B7PQS7"/>
<comment type="similarity">
    <text evidence="2">Belongs to the fucolectin family.</text>
</comment>
<dbReference type="InterPro" id="IPR008979">
    <property type="entry name" value="Galactose-bd-like_sf"/>
</dbReference>
<dbReference type="HOGENOM" id="CLU_1932786_0_0_1"/>
<dbReference type="InterPro" id="IPR051941">
    <property type="entry name" value="BG_Antigen-Binding_Lectin"/>
</dbReference>
<comment type="subunit">
    <text evidence="3">Homotrimer.</text>
</comment>
<evidence type="ECO:0000256" key="7">
    <source>
        <dbReference type="ARBA" id="ARBA00023157"/>
    </source>
</evidence>
<dbReference type="Pfam" id="PF22633">
    <property type="entry name" value="F5_F8_type_C_2"/>
    <property type="match status" value="1"/>
</dbReference>
<dbReference type="EnsemblMetazoa" id="ISCW006800-RA">
    <property type="protein sequence ID" value="ISCW006800-PA"/>
    <property type="gene ID" value="ISCW006800"/>
</dbReference>
<dbReference type="VEuPathDB" id="VectorBase:ISCI006800"/>
<evidence type="ECO:0000259" key="9">
    <source>
        <dbReference type="SMART" id="SM00607"/>
    </source>
</evidence>
<dbReference type="GO" id="GO:0001868">
    <property type="term" value="P:regulation of complement activation, lectin pathway"/>
    <property type="evidence" value="ECO:0007669"/>
    <property type="project" value="UniProtKB-ARBA"/>
</dbReference>
<evidence type="ECO:0000313" key="10">
    <source>
        <dbReference type="EMBL" id="EEC08949.1"/>
    </source>
</evidence>
<keyword evidence="4" id="KW-0479">Metal-binding</keyword>
<evidence type="ECO:0000256" key="3">
    <source>
        <dbReference type="ARBA" id="ARBA00011233"/>
    </source>
</evidence>
<evidence type="ECO:0000256" key="8">
    <source>
        <dbReference type="SAM" id="MobiDB-lite"/>
    </source>
</evidence>
<evidence type="ECO:0000256" key="5">
    <source>
        <dbReference type="ARBA" id="ARBA00022734"/>
    </source>
</evidence>
<feature type="non-terminal residue" evidence="10">
    <location>
        <position position="131"/>
    </location>
</feature>
<dbReference type="AlphaFoldDB" id="B7PQS7"/>
<evidence type="ECO:0000256" key="4">
    <source>
        <dbReference type="ARBA" id="ARBA00022723"/>
    </source>
</evidence>
<dbReference type="EMBL" id="ABJB010232385">
    <property type="status" value="NOT_ANNOTATED_CDS"/>
    <property type="molecule type" value="Genomic_DNA"/>
</dbReference>
<dbReference type="Gene3D" id="2.60.120.260">
    <property type="entry name" value="Galactose-binding domain-like"/>
    <property type="match status" value="1"/>
</dbReference>
<dbReference type="GO" id="GO:0042806">
    <property type="term" value="F:fucose binding"/>
    <property type="evidence" value="ECO:0007669"/>
    <property type="project" value="UniProtKB-ARBA"/>
</dbReference>
<dbReference type="InterPro" id="IPR006585">
    <property type="entry name" value="FTP1"/>
</dbReference>
<dbReference type="EMBL" id="DS767107">
    <property type="protein sequence ID" value="EEC08949.1"/>
    <property type="molecule type" value="Genomic_DNA"/>
</dbReference>
<dbReference type="VEuPathDB" id="VectorBase:ISCP_031124"/>
<organism>
    <name type="scientific">Ixodes scapularis</name>
    <name type="common">Black-legged tick</name>
    <name type="synonym">Deer tick</name>
    <dbReference type="NCBI Taxonomy" id="6945"/>
    <lineage>
        <taxon>Eukaryota</taxon>
        <taxon>Metazoa</taxon>
        <taxon>Ecdysozoa</taxon>
        <taxon>Arthropoda</taxon>
        <taxon>Chelicerata</taxon>
        <taxon>Arachnida</taxon>
        <taxon>Acari</taxon>
        <taxon>Parasitiformes</taxon>
        <taxon>Ixodida</taxon>
        <taxon>Ixodoidea</taxon>
        <taxon>Ixodidae</taxon>
        <taxon>Ixodinae</taxon>
        <taxon>Ixodes</taxon>
    </lineage>
</organism>
<evidence type="ECO:0000313" key="12">
    <source>
        <dbReference type="Proteomes" id="UP000001555"/>
    </source>
</evidence>
<keyword evidence="5" id="KW-0430">Lectin</keyword>
<evidence type="ECO:0000256" key="6">
    <source>
        <dbReference type="ARBA" id="ARBA00022837"/>
    </source>
</evidence>
<proteinExistence type="inferred from homology"/>
<feature type="region of interest" description="Disordered" evidence="8">
    <location>
        <begin position="1"/>
        <end position="20"/>
    </location>
</feature>
<accession>B7PQS7</accession>
<evidence type="ECO:0000256" key="2">
    <source>
        <dbReference type="ARBA" id="ARBA00010147"/>
    </source>
</evidence>
<reference evidence="11" key="2">
    <citation type="submission" date="2020-05" db="UniProtKB">
        <authorList>
            <consortium name="EnsemblMetazoa"/>
        </authorList>
    </citation>
    <scope>IDENTIFICATION</scope>
    <source>
        <strain evidence="11">wikel</strain>
    </source>
</reference>
<sequence>NVATHRPAYQSSSRNGGKARLAVDGKRRTCSVTRRETSPWFIVDLERVVPVRVVKLKFPRIVLSRLSLSVRVGNLSVDFGKHPMCNGFRGTPSTARSVYLPCLAVPRGRYVSLHISGVKSLSLCELEVYSE</sequence>
<dbReference type="PaxDb" id="6945-B7PQS7"/>
<reference evidence="10 12" key="1">
    <citation type="submission" date="2008-03" db="EMBL/GenBank/DDBJ databases">
        <title>Annotation of Ixodes scapularis.</title>
        <authorList>
            <consortium name="Ixodes scapularis Genome Project Consortium"/>
            <person name="Caler E."/>
            <person name="Hannick L.I."/>
            <person name="Bidwell S."/>
            <person name="Joardar V."/>
            <person name="Thiagarajan M."/>
            <person name="Amedeo P."/>
            <person name="Galinsky K.J."/>
            <person name="Schobel S."/>
            <person name="Inman J."/>
            <person name="Hostetler J."/>
            <person name="Miller J."/>
            <person name="Hammond M."/>
            <person name="Megy K."/>
            <person name="Lawson D."/>
            <person name="Kodira C."/>
            <person name="Sutton G."/>
            <person name="Meyer J."/>
            <person name="Hill C.A."/>
            <person name="Birren B."/>
            <person name="Nene V."/>
            <person name="Collins F."/>
            <person name="Alarcon-Chaidez F."/>
            <person name="Wikel S."/>
            <person name="Strausberg R."/>
        </authorList>
    </citation>
    <scope>NUCLEOTIDE SEQUENCE [LARGE SCALE GENOMIC DNA]</scope>
    <source>
        <strain evidence="12">Wikel</strain>
        <strain evidence="10">Wikel colony</strain>
    </source>
</reference>
<gene>
    <name evidence="10" type="ORF">IscW_ISCW006800</name>
</gene>
<dbReference type="SMART" id="SM00607">
    <property type="entry name" value="FTP"/>
    <property type="match status" value="1"/>
</dbReference>
<dbReference type="VEuPathDB" id="VectorBase:ISCW006800"/>
<feature type="non-terminal residue" evidence="10">
    <location>
        <position position="1"/>
    </location>
</feature>
<dbReference type="PANTHER" id="PTHR45713:SF6">
    <property type="entry name" value="F5_8 TYPE C DOMAIN-CONTAINING PROTEIN"/>
    <property type="match status" value="1"/>
</dbReference>
<evidence type="ECO:0000256" key="1">
    <source>
        <dbReference type="ARBA" id="ARBA00002219"/>
    </source>
</evidence>
<dbReference type="SUPFAM" id="SSF49785">
    <property type="entry name" value="Galactose-binding domain-like"/>
    <property type="match status" value="1"/>
</dbReference>
<keyword evidence="12" id="KW-1185">Reference proteome</keyword>
<feature type="domain" description="Fucolectin tachylectin-4 pentraxin-1" evidence="9">
    <location>
        <begin position="1"/>
        <end position="131"/>
    </location>
</feature>
<keyword evidence="6" id="KW-0106">Calcium</keyword>
<dbReference type="OrthoDB" id="547680at2759"/>
<name>B7PQS7_IXOSC</name>
<feature type="compositionally biased region" description="Polar residues" evidence="8">
    <location>
        <begin position="1"/>
        <end position="15"/>
    </location>
</feature>
<keyword evidence="7" id="KW-1015">Disulfide bond</keyword>
<dbReference type="GO" id="GO:0046872">
    <property type="term" value="F:metal ion binding"/>
    <property type="evidence" value="ECO:0007669"/>
    <property type="project" value="UniProtKB-KW"/>
</dbReference>
<dbReference type="PANTHER" id="PTHR45713">
    <property type="entry name" value="FTP DOMAIN-CONTAINING PROTEIN"/>
    <property type="match status" value="1"/>
</dbReference>
<evidence type="ECO:0000313" key="11">
    <source>
        <dbReference type="EnsemblMetazoa" id="ISCW006800-PA"/>
    </source>
</evidence>
<protein>
    <recommendedName>
        <fullName evidence="9">Fucolectin tachylectin-4 pentraxin-1 domain-containing protein</fullName>
    </recommendedName>
</protein>